<protein>
    <submittedName>
        <fullName evidence="1">Uncharacterized protein</fullName>
    </submittedName>
</protein>
<dbReference type="RefSeq" id="WP_157617082.1">
    <property type="nucleotide sequence ID" value="NZ_AUND01000015.1"/>
</dbReference>
<reference evidence="1 2" key="1">
    <citation type="submission" date="2013-07" db="EMBL/GenBank/DDBJ databases">
        <title>Thioclava pacifica DSM 10166 Genome Sequencing.</title>
        <authorList>
            <person name="Lai Q."/>
            <person name="Shao Z."/>
        </authorList>
    </citation>
    <scope>NUCLEOTIDE SEQUENCE [LARGE SCALE GENOMIC DNA]</scope>
    <source>
        <strain evidence="1 2">DSM 10166</strain>
    </source>
</reference>
<dbReference type="STRING" id="1353537.TP2_17785"/>
<keyword evidence="2" id="KW-1185">Reference proteome</keyword>
<proteinExistence type="predicted"/>
<dbReference type="AlphaFoldDB" id="A0A074JVR3"/>
<accession>A0A074JVR3</accession>
<comment type="caution">
    <text evidence="1">The sequence shown here is derived from an EMBL/GenBank/DDBJ whole genome shotgun (WGS) entry which is preliminary data.</text>
</comment>
<sequence length="49" mass="5382">MKSEVTAAMLNAKQLDTLGTAHLVILSDDFSHEAKSVKKLLYDLHNGLN</sequence>
<organism evidence="1 2">
    <name type="scientific">Thioclava pacifica DSM 10166</name>
    <dbReference type="NCBI Taxonomy" id="1353537"/>
    <lineage>
        <taxon>Bacteria</taxon>
        <taxon>Pseudomonadati</taxon>
        <taxon>Pseudomonadota</taxon>
        <taxon>Alphaproteobacteria</taxon>
        <taxon>Rhodobacterales</taxon>
        <taxon>Paracoccaceae</taxon>
        <taxon>Thioclava</taxon>
    </lineage>
</organism>
<name>A0A074JVR3_9RHOB</name>
<dbReference type="EMBL" id="AUND01000015">
    <property type="protein sequence ID" value="KEO53442.1"/>
    <property type="molecule type" value="Genomic_DNA"/>
</dbReference>
<gene>
    <name evidence="1" type="ORF">TP2_17785</name>
</gene>
<evidence type="ECO:0000313" key="1">
    <source>
        <dbReference type="EMBL" id="KEO53442.1"/>
    </source>
</evidence>
<dbReference type="Proteomes" id="UP000027432">
    <property type="component" value="Unassembled WGS sequence"/>
</dbReference>
<evidence type="ECO:0000313" key="2">
    <source>
        <dbReference type="Proteomes" id="UP000027432"/>
    </source>
</evidence>